<dbReference type="Pfam" id="PF19547">
    <property type="entry name" value="DUF6071"/>
    <property type="match status" value="1"/>
</dbReference>
<accession>A0A382TZS4</accession>
<protein>
    <recommendedName>
        <fullName evidence="2">SGNH hydrolase-type esterase domain-containing protein</fullName>
    </recommendedName>
</protein>
<reference evidence="1" key="1">
    <citation type="submission" date="2018-05" db="EMBL/GenBank/DDBJ databases">
        <authorList>
            <person name="Lanie J.A."/>
            <person name="Ng W.-L."/>
            <person name="Kazmierczak K.M."/>
            <person name="Andrzejewski T.M."/>
            <person name="Davidsen T.M."/>
            <person name="Wayne K.J."/>
            <person name="Tettelin H."/>
            <person name="Glass J.I."/>
            <person name="Rusch D."/>
            <person name="Podicherti R."/>
            <person name="Tsui H.-C.T."/>
            <person name="Winkler M.E."/>
        </authorList>
    </citation>
    <scope>NUCLEOTIDE SEQUENCE</scope>
</reference>
<gene>
    <name evidence="1" type="ORF">METZ01_LOCUS380039</name>
</gene>
<dbReference type="AlphaFoldDB" id="A0A382TZS4"/>
<evidence type="ECO:0008006" key="2">
    <source>
        <dbReference type="Google" id="ProtNLM"/>
    </source>
</evidence>
<sequence>VVVLGCSYSIDPPHGNFNKVGASYGGVIADHLEAKCYNLAKHGGSFQRMNRKILKWCGENKDKFKDTLVIIGMTRIERFEFWNNKIMGWEREGVSLSWSPRRHIPAARWIHDERRNHIDWTLGKRTKWYKNFFNDNAQFLLAINTIIGLQSFFKINDIDHVFFDALEPIDKYWELYCDDKEDKFGHKLLFDNLVSQENWYKNSEYKSMIDFTEKNRDMRMSEEDFHPNKKAHKYWGECLIKYINEKVL</sequence>
<dbReference type="InterPro" id="IPR045715">
    <property type="entry name" value="DUF6071"/>
</dbReference>
<organism evidence="1">
    <name type="scientific">marine metagenome</name>
    <dbReference type="NCBI Taxonomy" id="408172"/>
    <lineage>
        <taxon>unclassified sequences</taxon>
        <taxon>metagenomes</taxon>
        <taxon>ecological metagenomes</taxon>
    </lineage>
</organism>
<proteinExistence type="predicted"/>
<dbReference type="EMBL" id="UINC01140190">
    <property type="protein sequence ID" value="SVD27185.1"/>
    <property type="molecule type" value="Genomic_DNA"/>
</dbReference>
<name>A0A382TZS4_9ZZZZ</name>
<feature type="non-terminal residue" evidence="1">
    <location>
        <position position="1"/>
    </location>
</feature>
<evidence type="ECO:0000313" key="1">
    <source>
        <dbReference type="EMBL" id="SVD27185.1"/>
    </source>
</evidence>